<dbReference type="RefSeq" id="YP_009134468.1">
    <property type="nucleotide sequence ID" value="NC_026927.1"/>
</dbReference>
<dbReference type="KEGG" id="vg:24172107"/>
<accession>A0A0E3EWV0</accession>
<dbReference type="EMBL" id="KJ019059">
    <property type="protein sequence ID" value="AIX21868.1"/>
    <property type="molecule type" value="Genomic_DNA"/>
</dbReference>
<reference evidence="3 4" key="1">
    <citation type="submission" date="2013-12" db="EMBL/GenBank/DDBJ databases">
        <title>Ecological redundancy of diverse viral populations within a natural community.</title>
        <authorList>
            <person name="Gregory A.C."/>
            <person name="LaButti K."/>
            <person name="Copeland A."/>
            <person name="Woyke T."/>
            <person name="Sullivan M.B."/>
        </authorList>
    </citation>
    <scope>NUCLEOTIDE SEQUENCE [LARGE SCALE GENOMIC DNA]</scope>
    <source>
        <strain evidence="1">Syn7803C6</strain>
        <strain evidence="2">Syn7803C90</strain>
    </source>
</reference>
<dbReference type="Proteomes" id="UP000185317">
    <property type="component" value="Segment"/>
</dbReference>
<evidence type="ECO:0000313" key="3">
    <source>
        <dbReference type="Proteomes" id="UP000185317"/>
    </source>
</evidence>
<dbReference type="Proteomes" id="UP000185320">
    <property type="component" value="Segment"/>
</dbReference>
<gene>
    <name evidence="1" type="ORF">Syn7803C6_253</name>
    <name evidence="2" type="ORF">Syn7803C90_257</name>
</gene>
<evidence type="ECO:0000313" key="1">
    <source>
        <dbReference type="EMBL" id="AIX18552.1"/>
    </source>
</evidence>
<proteinExistence type="predicted"/>
<dbReference type="OrthoDB" id="19513at10239"/>
<evidence type="ECO:0000313" key="2">
    <source>
        <dbReference type="EMBL" id="AIX21868.1"/>
    </source>
</evidence>
<dbReference type="EMBL" id="KJ019045">
    <property type="protein sequence ID" value="AIX18552.1"/>
    <property type="molecule type" value="Genomic_DNA"/>
</dbReference>
<keyword evidence="4" id="KW-1185">Reference proteome</keyword>
<dbReference type="GeneID" id="24172107"/>
<name>A0A0E3EWV0_9CAUD</name>
<evidence type="ECO:0000313" key="4">
    <source>
        <dbReference type="Proteomes" id="UP000185320"/>
    </source>
</evidence>
<protein>
    <submittedName>
        <fullName evidence="1">Uncharacterized protein</fullName>
    </submittedName>
</protein>
<sequence>MPINKEYYDKWYGIWSSQSEDVLEVTALVRAIECTNGCIQWAFRDDDDRSLPIEKTREAMKLSMGVMKNKVLPFPDGGKFVIPEDVVPLMDKSRDIYIRGFKQGDEDAYQEFMALSKSHFVVMGRERMDRNFQKVKDHFIDVFSDYWIEMGRGYVYALGEYV</sequence>
<organism evidence="1 3">
    <name type="scientific">Synechococcus phage ACG-2014f</name>
    <dbReference type="NCBI Taxonomy" id="1493511"/>
    <lineage>
        <taxon>Viruses</taxon>
        <taxon>Duplodnaviria</taxon>
        <taxon>Heunggongvirae</taxon>
        <taxon>Uroviricota</taxon>
        <taxon>Caudoviricetes</taxon>
        <taxon>Pantevenvirales</taxon>
        <taxon>Kyanoviridae</taxon>
        <taxon>Atlauavirus</taxon>
        <taxon>Atlauavirus tusconc8</taxon>
    </lineage>
</organism>